<evidence type="ECO:0000256" key="7">
    <source>
        <dbReference type="SAM" id="Coils"/>
    </source>
</evidence>
<evidence type="ECO:0000313" key="10">
    <source>
        <dbReference type="EMBL" id="MFC6396362.1"/>
    </source>
</evidence>
<dbReference type="CDD" id="cd16913">
    <property type="entry name" value="YkuD_like"/>
    <property type="match status" value="1"/>
</dbReference>
<comment type="caution">
    <text evidence="10">The sequence shown here is derived from an EMBL/GenBank/DDBJ whole genome shotgun (WGS) entry which is preliminary data.</text>
</comment>
<evidence type="ECO:0000259" key="9">
    <source>
        <dbReference type="PROSITE" id="PS52029"/>
    </source>
</evidence>
<evidence type="ECO:0000256" key="4">
    <source>
        <dbReference type="ARBA" id="ARBA00022984"/>
    </source>
</evidence>
<dbReference type="InterPro" id="IPR005490">
    <property type="entry name" value="LD_TPept_cat_dom"/>
</dbReference>
<dbReference type="SUPFAM" id="SSF47090">
    <property type="entry name" value="PGBD-like"/>
    <property type="match status" value="2"/>
</dbReference>
<dbReference type="PROSITE" id="PS51318">
    <property type="entry name" value="TAT"/>
    <property type="match status" value="1"/>
</dbReference>
<proteinExistence type="predicted"/>
<evidence type="ECO:0000256" key="1">
    <source>
        <dbReference type="ARBA" id="ARBA00004752"/>
    </source>
</evidence>
<dbReference type="PANTHER" id="PTHR30582">
    <property type="entry name" value="L,D-TRANSPEPTIDASE"/>
    <property type="match status" value="1"/>
</dbReference>
<organism evidence="10 11">
    <name type="scientific">Luteococcus sanguinis</name>
    <dbReference type="NCBI Taxonomy" id="174038"/>
    <lineage>
        <taxon>Bacteria</taxon>
        <taxon>Bacillati</taxon>
        <taxon>Actinomycetota</taxon>
        <taxon>Actinomycetes</taxon>
        <taxon>Propionibacteriales</taxon>
        <taxon>Propionibacteriaceae</taxon>
        <taxon>Luteococcus</taxon>
    </lineage>
</organism>
<keyword evidence="4 6" id="KW-0573">Peptidoglycan synthesis</keyword>
<keyword evidence="2" id="KW-0808">Transferase</keyword>
<feature type="signal peptide" evidence="8">
    <location>
        <begin position="1"/>
        <end position="31"/>
    </location>
</feature>
<keyword evidence="3 6" id="KW-0133">Cell shape</keyword>
<feature type="chain" id="PRO_5047147188" evidence="8">
    <location>
        <begin position="32"/>
        <end position="345"/>
    </location>
</feature>
<dbReference type="PROSITE" id="PS52029">
    <property type="entry name" value="LD_TPASE"/>
    <property type="match status" value="1"/>
</dbReference>
<dbReference type="PANTHER" id="PTHR30582:SF33">
    <property type="entry name" value="EXPORTED PROTEIN"/>
    <property type="match status" value="1"/>
</dbReference>
<evidence type="ECO:0000256" key="8">
    <source>
        <dbReference type="SAM" id="SignalP"/>
    </source>
</evidence>
<evidence type="ECO:0000256" key="3">
    <source>
        <dbReference type="ARBA" id="ARBA00022960"/>
    </source>
</evidence>
<evidence type="ECO:0000256" key="6">
    <source>
        <dbReference type="PROSITE-ProRule" id="PRU01373"/>
    </source>
</evidence>
<dbReference type="InterPro" id="IPR036366">
    <property type="entry name" value="PGBDSf"/>
</dbReference>
<reference evidence="11" key="1">
    <citation type="journal article" date="2019" name="Int. J. Syst. Evol. Microbiol.">
        <title>The Global Catalogue of Microorganisms (GCM) 10K type strain sequencing project: providing services to taxonomists for standard genome sequencing and annotation.</title>
        <authorList>
            <consortium name="The Broad Institute Genomics Platform"/>
            <consortium name="The Broad Institute Genome Sequencing Center for Infectious Disease"/>
            <person name="Wu L."/>
            <person name="Ma J."/>
        </authorList>
    </citation>
    <scope>NUCLEOTIDE SEQUENCE [LARGE SCALE GENOMIC DNA]</scope>
    <source>
        <strain evidence="11">CGMCC 1.15277</strain>
    </source>
</reference>
<dbReference type="RefSeq" id="WP_343885001.1">
    <property type="nucleotide sequence ID" value="NZ_BAAAKI010000004.1"/>
</dbReference>
<dbReference type="InterPro" id="IPR002477">
    <property type="entry name" value="Peptidoglycan-bd-like"/>
</dbReference>
<name>A0ABW1X2D5_9ACTN</name>
<dbReference type="InterPro" id="IPR038063">
    <property type="entry name" value="Transpep_catalytic_dom"/>
</dbReference>
<protein>
    <submittedName>
        <fullName evidence="10">Peptidoglycan-binding protein</fullName>
    </submittedName>
</protein>
<feature type="active site" description="Proton donor/acceptor" evidence="6">
    <location>
        <position position="302"/>
    </location>
</feature>
<dbReference type="Pfam" id="PF01471">
    <property type="entry name" value="PG_binding_1"/>
    <property type="match status" value="2"/>
</dbReference>
<evidence type="ECO:0000313" key="11">
    <source>
        <dbReference type="Proteomes" id="UP001596266"/>
    </source>
</evidence>
<dbReference type="Proteomes" id="UP001596266">
    <property type="component" value="Unassembled WGS sequence"/>
</dbReference>
<dbReference type="Gene3D" id="1.10.101.10">
    <property type="entry name" value="PGBD-like superfamily/PGBD"/>
    <property type="match status" value="2"/>
</dbReference>
<dbReference type="EMBL" id="JBHSUA010000009">
    <property type="protein sequence ID" value="MFC6396362.1"/>
    <property type="molecule type" value="Genomic_DNA"/>
</dbReference>
<feature type="active site" description="Nucleophile" evidence="6">
    <location>
        <position position="320"/>
    </location>
</feature>
<dbReference type="InterPro" id="IPR050979">
    <property type="entry name" value="LD-transpeptidase"/>
</dbReference>
<accession>A0ABW1X2D5</accession>
<keyword evidence="8" id="KW-0732">Signal</keyword>
<evidence type="ECO:0000256" key="2">
    <source>
        <dbReference type="ARBA" id="ARBA00022679"/>
    </source>
</evidence>
<comment type="pathway">
    <text evidence="1 6">Cell wall biogenesis; peptidoglycan biosynthesis.</text>
</comment>
<feature type="domain" description="L,D-TPase catalytic" evidence="9">
    <location>
        <begin position="232"/>
        <end position="345"/>
    </location>
</feature>
<evidence type="ECO:0000256" key="5">
    <source>
        <dbReference type="ARBA" id="ARBA00023316"/>
    </source>
</evidence>
<dbReference type="Pfam" id="PF03734">
    <property type="entry name" value="YkuD"/>
    <property type="match status" value="1"/>
</dbReference>
<feature type="coiled-coil region" evidence="7">
    <location>
        <begin position="111"/>
        <end position="140"/>
    </location>
</feature>
<gene>
    <name evidence="10" type="ORF">ACFP57_05090</name>
</gene>
<keyword evidence="5 6" id="KW-0961">Cell wall biogenesis/degradation</keyword>
<dbReference type="InterPro" id="IPR036365">
    <property type="entry name" value="PGBD-like_sf"/>
</dbReference>
<sequence>MTSQFRRSLVAATAAAAMIGGTVQMAQPAQADVVASSIVAQVGSTGAVVKAIQTDLLRLGYYTKAVDGRYGPVTKSAVATYQKAKGLKVTGVVDSYTHKRIHDSANALRAKLAAEAAARKAQAEREAAAKKAAAAKADATIFAKPGQTSERVKGLQTMLYKLGYLTNDSRTGYYGSKTTAAVKSFQSKNRLKVTGVMNMTTYYVLRDKASRVKMPVVKTSTVKLDSRCMTGRTICINKGTQRMYWLINGSIKGSWTVRTGRPSLATRSGVFSIYLKSTNWHSTLYDVDMPYTQFFSGGQAVHYSAEFARIGHSGAGSHGCVNMNSMSQAAWLYGQTRIGDKVVVY</sequence>
<keyword evidence="11" id="KW-1185">Reference proteome</keyword>
<dbReference type="InterPro" id="IPR006311">
    <property type="entry name" value="TAT_signal"/>
</dbReference>
<dbReference type="SUPFAM" id="SSF141523">
    <property type="entry name" value="L,D-transpeptidase catalytic domain-like"/>
    <property type="match status" value="1"/>
</dbReference>
<keyword evidence="7" id="KW-0175">Coiled coil</keyword>
<dbReference type="Gene3D" id="2.40.440.10">
    <property type="entry name" value="L,D-transpeptidase catalytic domain-like"/>
    <property type="match status" value="1"/>
</dbReference>